<dbReference type="InParanoid" id="A0A1B7N0W7"/>
<proteinExistence type="predicted"/>
<dbReference type="InterPro" id="IPR008914">
    <property type="entry name" value="PEBP"/>
</dbReference>
<evidence type="ECO:0000313" key="2">
    <source>
        <dbReference type="Proteomes" id="UP000092154"/>
    </source>
</evidence>
<dbReference type="InterPro" id="IPR035810">
    <property type="entry name" value="PEBP_euk"/>
</dbReference>
<accession>A0A1B7N0W7</accession>
<reference evidence="1 2" key="1">
    <citation type="submission" date="2016-06" db="EMBL/GenBank/DDBJ databases">
        <title>Comparative genomics of the ectomycorrhizal sister species Rhizopogon vinicolor and Rhizopogon vesiculosus (Basidiomycota: Boletales) reveals a divergence of the mating type B locus.</title>
        <authorList>
            <consortium name="DOE Joint Genome Institute"/>
            <person name="Mujic A.B."/>
            <person name="Kuo A."/>
            <person name="Tritt A."/>
            <person name="Lipzen A."/>
            <person name="Chen C."/>
            <person name="Johnson J."/>
            <person name="Sharma A."/>
            <person name="Barry K."/>
            <person name="Grigoriev I.V."/>
            <person name="Spatafora J.W."/>
        </authorList>
    </citation>
    <scope>NUCLEOTIDE SEQUENCE [LARGE SCALE GENOMIC DNA]</scope>
    <source>
        <strain evidence="1 2">AM-OR11-026</strain>
    </source>
</reference>
<protein>
    <submittedName>
        <fullName evidence="1">PEBP-like protein</fullName>
    </submittedName>
</protein>
<dbReference type="InterPro" id="IPR036610">
    <property type="entry name" value="PEBP-like_sf"/>
</dbReference>
<dbReference type="Pfam" id="PF01161">
    <property type="entry name" value="PBP"/>
    <property type="match status" value="1"/>
</dbReference>
<sequence length="197" mass="21465">MTAYPALSLDSYDFVTIVLMQAGIIPDVILANPHFDPQALLFVTLPVGPVLLGNTLNSTISLTPPNISFTPMHAPAGQLYTIAMVDPDAPTRENQTYSGYRHWLATGVKPPQRINDLAVFTQADTTPYLSPNPPAGTGSHRYTLLLYREPSNNFGIPAGAIEYGSDFNSRKNWNATVFAEKYGLELVAANFFYVSGP</sequence>
<dbReference type="PANTHER" id="PTHR11362:SF82">
    <property type="entry name" value="PHOSPHATIDYLETHANOLAMINE-BINDING PROTEIN 4"/>
    <property type="match status" value="1"/>
</dbReference>
<dbReference type="AlphaFoldDB" id="A0A1B7N0W7"/>
<dbReference type="PANTHER" id="PTHR11362">
    <property type="entry name" value="PHOSPHATIDYLETHANOLAMINE-BINDING PROTEIN"/>
    <property type="match status" value="1"/>
</dbReference>
<dbReference type="SUPFAM" id="SSF49777">
    <property type="entry name" value="PEBP-like"/>
    <property type="match status" value="1"/>
</dbReference>
<evidence type="ECO:0000313" key="1">
    <source>
        <dbReference type="EMBL" id="OAX38493.1"/>
    </source>
</evidence>
<dbReference type="EMBL" id="KV448292">
    <property type="protein sequence ID" value="OAX38493.1"/>
    <property type="molecule type" value="Genomic_DNA"/>
</dbReference>
<dbReference type="Proteomes" id="UP000092154">
    <property type="component" value="Unassembled WGS sequence"/>
</dbReference>
<dbReference type="Gene3D" id="3.90.280.10">
    <property type="entry name" value="PEBP-like"/>
    <property type="match status" value="1"/>
</dbReference>
<gene>
    <name evidence="1" type="ORF">K503DRAFT_691484</name>
</gene>
<organism evidence="1 2">
    <name type="scientific">Rhizopogon vinicolor AM-OR11-026</name>
    <dbReference type="NCBI Taxonomy" id="1314800"/>
    <lineage>
        <taxon>Eukaryota</taxon>
        <taxon>Fungi</taxon>
        <taxon>Dikarya</taxon>
        <taxon>Basidiomycota</taxon>
        <taxon>Agaricomycotina</taxon>
        <taxon>Agaricomycetes</taxon>
        <taxon>Agaricomycetidae</taxon>
        <taxon>Boletales</taxon>
        <taxon>Suillineae</taxon>
        <taxon>Rhizopogonaceae</taxon>
        <taxon>Rhizopogon</taxon>
    </lineage>
</organism>
<dbReference type="STRING" id="1314800.A0A1B7N0W7"/>
<dbReference type="CDD" id="cd00866">
    <property type="entry name" value="PEBP_euk"/>
    <property type="match status" value="1"/>
</dbReference>
<keyword evidence="2" id="KW-1185">Reference proteome</keyword>
<dbReference type="OrthoDB" id="2506647at2759"/>
<name>A0A1B7N0W7_9AGAM</name>